<organism evidence="2 3">
    <name type="scientific">Streptomyces luomodiensis</name>
    <dbReference type="NCBI Taxonomy" id="3026192"/>
    <lineage>
        <taxon>Bacteria</taxon>
        <taxon>Bacillati</taxon>
        <taxon>Actinomycetota</taxon>
        <taxon>Actinomycetes</taxon>
        <taxon>Kitasatosporales</taxon>
        <taxon>Streptomycetaceae</taxon>
        <taxon>Streptomyces</taxon>
    </lineage>
</organism>
<evidence type="ECO:0000256" key="1">
    <source>
        <dbReference type="SAM" id="MobiDB-lite"/>
    </source>
</evidence>
<reference evidence="2 3" key="1">
    <citation type="submission" date="2023-02" db="EMBL/GenBank/DDBJ databases">
        <title>Streptomyces sp. SCA4-21 with antifungal activity against Fusarium oxysporum f. sp. cubense, Streptomyces sp. SCA2-17 with antifungal activity against Fusarium oxysporum f. sp. cubense.</title>
        <authorList>
            <person name="Qi D."/>
        </authorList>
    </citation>
    <scope>NUCLEOTIDE SEQUENCE [LARGE SCALE GENOMIC DNA]</scope>
    <source>
        <strain evidence="2 3">SCA4-21</strain>
    </source>
</reference>
<gene>
    <name evidence="2" type="ORF">PS467_33085</name>
</gene>
<evidence type="ECO:0000313" key="3">
    <source>
        <dbReference type="Proteomes" id="UP001305606"/>
    </source>
</evidence>
<sequence length="116" mass="12401">MIETGGGGRLWVLSGRHSGYALHLTDRDELIHLHWGPRIAVADAEALAAEPEPPERGFESPLDGREEYPVEGGPRFARPALSVQAQGTTRCGPRTTPIRCTGWPSSTASASSTRPG</sequence>
<dbReference type="EMBL" id="CP117522">
    <property type="protein sequence ID" value="WNE99820.1"/>
    <property type="molecule type" value="Genomic_DNA"/>
</dbReference>
<feature type="compositionally biased region" description="Basic and acidic residues" evidence="1">
    <location>
        <begin position="53"/>
        <end position="68"/>
    </location>
</feature>
<evidence type="ECO:0000313" key="2">
    <source>
        <dbReference type="EMBL" id="WNE99820.1"/>
    </source>
</evidence>
<proteinExistence type="predicted"/>
<dbReference type="RefSeq" id="WP_311038295.1">
    <property type="nucleotide sequence ID" value="NZ_CP117522.1"/>
</dbReference>
<dbReference type="Proteomes" id="UP001305606">
    <property type="component" value="Chromosome"/>
</dbReference>
<dbReference type="Gene3D" id="2.70.98.60">
    <property type="entry name" value="alpha-galactosidase from lactobacil brevis"/>
    <property type="match status" value="1"/>
</dbReference>
<feature type="compositionally biased region" description="Low complexity" evidence="1">
    <location>
        <begin position="105"/>
        <end position="116"/>
    </location>
</feature>
<dbReference type="InterPro" id="IPR038417">
    <property type="entry name" value="Alpga-gal_N_sf"/>
</dbReference>
<keyword evidence="3" id="KW-1185">Reference proteome</keyword>
<accession>A0ABY9VAT7</accession>
<name>A0ABY9VAT7_9ACTN</name>
<feature type="region of interest" description="Disordered" evidence="1">
    <location>
        <begin position="47"/>
        <end position="116"/>
    </location>
</feature>
<protein>
    <submittedName>
        <fullName evidence="2">Uncharacterized protein</fullName>
    </submittedName>
</protein>